<dbReference type="RefSeq" id="WP_073017896.1">
    <property type="nucleotide sequence ID" value="NZ_FQWF01000004.1"/>
</dbReference>
<protein>
    <submittedName>
        <fullName evidence="6">TonB-dependent Receptor Plug Domain</fullName>
    </submittedName>
</protein>
<dbReference type="GO" id="GO:0009279">
    <property type="term" value="C:cell outer membrane"/>
    <property type="evidence" value="ECO:0007669"/>
    <property type="project" value="UniProtKB-SubCell"/>
</dbReference>
<feature type="chain" id="PRO_5012996911" evidence="4">
    <location>
        <begin position="18"/>
        <end position="782"/>
    </location>
</feature>
<feature type="domain" description="TonB-dependent receptor plug" evidence="5">
    <location>
        <begin position="118"/>
        <end position="222"/>
    </location>
</feature>
<gene>
    <name evidence="6" type="ORF">SAMN05444372_1049</name>
</gene>
<dbReference type="SUPFAM" id="SSF49464">
    <property type="entry name" value="Carboxypeptidase regulatory domain-like"/>
    <property type="match status" value="1"/>
</dbReference>
<keyword evidence="6" id="KW-0675">Receptor</keyword>
<dbReference type="STRING" id="229205.SAMN05444372_1049"/>
<evidence type="ECO:0000256" key="3">
    <source>
        <dbReference type="ARBA" id="ARBA00023237"/>
    </source>
</evidence>
<dbReference type="Pfam" id="PF13715">
    <property type="entry name" value="CarbopepD_reg_2"/>
    <property type="match status" value="1"/>
</dbReference>
<evidence type="ECO:0000259" key="5">
    <source>
        <dbReference type="Pfam" id="PF07715"/>
    </source>
</evidence>
<keyword evidence="4" id="KW-0732">Signal</keyword>
<dbReference type="Gene3D" id="2.60.40.1120">
    <property type="entry name" value="Carboxypeptidase-like, regulatory domain"/>
    <property type="match status" value="1"/>
</dbReference>
<dbReference type="Gene3D" id="2.170.130.10">
    <property type="entry name" value="TonB-dependent receptor, plug domain"/>
    <property type="match status" value="1"/>
</dbReference>
<dbReference type="InterPro" id="IPR012910">
    <property type="entry name" value="Plug_dom"/>
</dbReference>
<dbReference type="EMBL" id="FQWF01000004">
    <property type="protein sequence ID" value="SHG25537.1"/>
    <property type="molecule type" value="Genomic_DNA"/>
</dbReference>
<dbReference type="InterPro" id="IPR036942">
    <property type="entry name" value="Beta-barrel_TonB_sf"/>
</dbReference>
<evidence type="ECO:0000313" key="7">
    <source>
        <dbReference type="Proteomes" id="UP000184020"/>
    </source>
</evidence>
<evidence type="ECO:0000256" key="4">
    <source>
        <dbReference type="SAM" id="SignalP"/>
    </source>
</evidence>
<sequence>MKKILIATLLFTSFMQAQNYTEILGKVLDDNGKSISGATITINELSLEALSDENGFFKLENIAPKTYNISASAIGYETETKFNVIIKSAGNSDIIFNLKAVSTILDEVKIVSNPFKRKKESPLSIQSLSPVEIASYPGGNNDIAKVVQTLPGVSGSVGGFRNDIIIRGGAPNENVYYLDAIEIPNINHFSTQGSAGGPVGLLNVSFIEGVTLSSSAFESKYNNPLSGVLQFNQRNGNNKKFQGNLRIGASEAAITAEGPLFKGKNETSNTTYLLSVRRSYLQFLFTLIGLPIRPDFWDYQYKINSKLDAYNEINFLGVGAIDDFSVKAPDDFDNQQQITLDQVPVIKQWSTTSGLSWRRRFKDDSGFMINSISTNILNNNFQRFTDNENEQGLFFSNNSRETEVKFRNEVTKNIGDWKIVAGFNVENALYTNDTQDIILNSFYSTQINFIKSGFFVQTSTTVLNDKLDVSFGFRTDANSFTTQKNQLLNTFSPRLALSYALTDEKDWKLNATVGKYFKIQPYTILGYKDNSGNFVNKDVDYTSNIHYVVGLSKILNPTTQITLEGFFKDYKNYAVSINDGVSLANKGGGFEVLGNEDVITNGLGRSYGLEFLFQQKLTKNFFGIFAYTLFKSEFTGLDNIYRPSVWDSRNLVSVTAGYKFKRNWEAGIRYRYAGKTPFAKVNEAETLENYPQVVLDFTNLGEQKLNAFNQLDLRIDKKWNFKKFAFNLFLDVQNALGQTIPQPIEFGLNRDQNGQITNPRSLVGVDGAEGTVIPSLGIILDF</sequence>
<evidence type="ECO:0000256" key="1">
    <source>
        <dbReference type="ARBA" id="ARBA00004442"/>
    </source>
</evidence>
<feature type="signal peptide" evidence="4">
    <location>
        <begin position="1"/>
        <end position="17"/>
    </location>
</feature>
<dbReference type="SUPFAM" id="SSF56935">
    <property type="entry name" value="Porins"/>
    <property type="match status" value="1"/>
</dbReference>
<dbReference type="Pfam" id="PF07715">
    <property type="entry name" value="Plug"/>
    <property type="match status" value="1"/>
</dbReference>
<name>A0A1M5IBC5_9FLAO</name>
<accession>A0A1M5IBC5</accession>
<evidence type="ECO:0000256" key="2">
    <source>
        <dbReference type="ARBA" id="ARBA00023136"/>
    </source>
</evidence>
<comment type="subcellular location">
    <subcellularLocation>
        <location evidence="1">Cell outer membrane</location>
    </subcellularLocation>
</comment>
<dbReference type="InterPro" id="IPR008969">
    <property type="entry name" value="CarboxyPept-like_regulatory"/>
</dbReference>
<proteinExistence type="predicted"/>
<keyword evidence="7" id="KW-1185">Reference proteome</keyword>
<reference evidence="7" key="1">
    <citation type="submission" date="2016-11" db="EMBL/GenBank/DDBJ databases">
        <authorList>
            <person name="Varghese N."/>
            <person name="Submissions S."/>
        </authorList>
    </citation>
    <scope>NUCLEOTIDE SEQUENCE [LARGE SCALE GENOMIC DNA]</scope>
    <source>
        <strain evidence="7">DSM 17659</strain>
    </source>
</reference>
<dbReference type="AlphaFoldDB" id="A0A1M5IBC5"/>
<keyword evidence="2" id="KW-0472">Membrane</keyword>
<keyword evidence="3" id="KW-0998">Cell outer membrane</keyword>
<dbReference type="InterPro" id="IPR037066">
    <property type="entry name" value="Plug_dom_sf"/>
</dbReference>
<dbReference type="Gene3D" id="2.40.170.20">
    <property type="entry name" value="TonB-dependent receptor, beta-barrel domain"/>
    <property type="match status" value="1"/>
</dbReference>
<dbReference type="OrthoDB" id="9804995at2"/>
<dbReference type="Proteomes" id="UP000184020">
    <property type="component" value="Unassembled WGS sequence"/>
</dbReference>
<evidence type="ECO:0000313" key="6">
    <source>
        <dbReference type="EMBL" id="SHG25537.1"/>
    </source>
</evidence>
<organism evidence="6 7">
    <name type="scientific">Flavobacterium micromati</name>
    <dbReference type="NCBI Taxonomy" id="229205"/>
    <lineage>
        <taxon>Bacteria</taxon>
        <taxon>Pseudomonadati</taxon>
        <taxon>Bacteroidota</taxon>
        <taxon>Flavobacteriia</taxon>
        <taxon>Flavobacteriales</taxon>
        <taxon>Flavobacteriaceae</taxon>
        <taxon>Flavobacterium</taxon>
    </lineage>
</organism>